<reference evidence="2" key="1">
    <citation type="submission" date="2018-01" db="EMBL/GenBank/DDBJ databases">
        <title>Testimony of 'menage a trois' revealed by the proteome of Megavirus virophage.</title>
        <authorList>
            <person name="Jeudy S."/>
            <person name="Bertaux L."/>
            <person name="Alempic J.-M."/>
            <person name="Lartigue A."/>
            <person name="Legendre M."/>
            <person name="Philippe N."/>
            <person name="Beucher L."/>
            <person name="Biondi E."/>
            <person name="Juul S."/>
            <person name="Turner D."/>
            <person name="Coute Y."/>
            <person name="Claverie J.-M."/>
            <person name="Abergel C."/>
        </authorList>
    </citation>
    <scope>NUCLEOTIDE SEQUENCE [LARGE SCALE GENOMIC DNA]</scope>
</reference>
<gene>
    <name evidence="1" type="ORF">mc_146</name>
</gene>
<sequence length="157" mass="19243">MGNYYSNHEENNRNKCISNNLLPIYTNKSITISKIFNILEKHKIRYENVNTFDNIYFMCPTSYDNNIKQIYKVNWKNNKCPFIKLILPTGYYFQKDYQNHRYYYLFDNMNNIIFKIYIKMCGYDNFSYLPIDNTSQEYKDNFCYHENYAKIVKIFTK</sequence>
<organism evidence="1 2">
    <name type="scientific">Moumouvirus australiensis</name>
    <dbReference type="NCBI Taxonomy" id="2109587"/>
    <lineage>
        <taxon>Viruses</taxon>
        <taxon>Varidnaviria</taxon>
        <taxon>Bamfordvirae</taxon>
        <taxon>Nucleocytoviricota</taxon>
        <taxon>Megaviricetes</taxon>
        <taxon>Imitervirales</taxon>
        <taxon>Mimiviridae</taxon>
        <taxon>Megamimivirinae</taxon>
        <taxon>Moumouvirus</taxon>
        <taxon>Moumouvirus australiense</taxon>
    </lineage>
</organism>
<evidence type="ECO:0000313" key="2">
    <source>
        <dbReference type="Proteomes" id="UP000289600"/>
    </source>
</evidence>
<protein>
    <submittedName>
        <fullName evidence="1">Uncharacterized protein</fullName>
    </submittedName>
</protein>
<dbReference type="Proteomes" id="UP000289600">
    <property type="component" value="Segment"/>
</dbReference>
<proteinExistence type="predicted"/>
<dbReference type="EMBL" id="MG807320">
    <property type="protein sequence ID" value="AVL94532.1"/>
    <property type="molecule type" value="Genomic_DNA"/>
</dbReference>
<accession>A0A2P1EKV8</accession>
<evidence type="ECO:0000313" key="1">
    <source>
        <dbReference type="EMBL" id="AVL94532.1"/>
    </source>
</evidence>
<name>A0A2P1EKV8_9VIRU</name>
<keyword evidence="2" id="KW-1185">Reference proteome</keyword>